<dbReference type="InterPro" id="IPR036271">
    <property type="entry name" value="Tet_transcr_reg_TetR-rel_C_sf"/>
</dbReference>
<dbReference type="SUPFAM" id="SSF48498">
    <property type="entry name" value="Tetracyclin repressor-like, C-terminal domain"/>
    <property type="match status" value="1"/>
</dbReference>
<dbReference type="InterPro" id="IPR009057">
    <property type="entry name" value="Homeodomain-like_sf"/>
</dbReference>
<dbReference type="PROSITE" id="PS50977">
    <property type="entry name" value="HTH_TETR_2"/>
    <property type="match status" value="1"/>
</dbReference>
<accession>A0ABX0GTZ1</accession>
<reference evidence="6 7" key="1">
    <citation type="submission" date="2020-03" db="EMBL/GenBank/DDBJ databases">
        <title>Two novel Motilibacter sp.</title>
        <authorList>
            <person name="Liu S."/>
        </authorList>
    </citation>
    <scope>NUCLEOTIDE SEQUENCE [LARGE SCALE GENOMIC DNA]</scope>
    <source>
        <strain evidence="6 7">E257</strain>
    </source>
</reference>
<dbReference type="RefSeq" id="WP_166281041.1">
    <property type="nucleotide sequence ID" value="NZ_JAANNP010000003.1"/>
</dbReference>
<evidence type="ECO:0000256" key="2">
    <source>
        <dbReference type="ARBA" id="ARBA00023125"/>
    </source>
</evidence>
<evidence type="ECO:0000259" key="5">
    <source>
        <dbReference type="PROSITE" id="PS50977"/>
    </source>
</evidence>
<comment type="caution">
    <text evidence="6">The sequence shown here is derived from an EMBL/GenBank/DDBJ whole genome shotgun (WGS) entry which is preliminary data.</text>
</comment>
<keyword evidence="1" id="KW-0805">Transcription regulation</keyword>
<name>A0ABX0GTZ1_9ACTN</name>
<dbReference type="Gene3D" id="1.10.10.60">
    <property type="entry name" value="Homeodomain-like"/>
    <property type="match status" value="1"/>
</dbReference>
<dbReference type="SUPFAM" id="SSF46689">
    <property type="entry name" value="Homeodomain-like"/>
    <property type="match status" value="1"/>
</dbReference>
<keyword evidence="2 4" id="KW-0238">DNA-binding</keyword>
<evidence type="ECO:0000313" key="6">
    <source>
        <dbReference type="EMBL" id="NHC14005.1"/>
    </source>
</evidence>
<evidence type="ECO:0000313" key="7">
    <source>
        <dbReference type="Proteomes" id="UP000800981"/>
    </source>
</evidence>
<dbReference type="Gene3D" id="1.10.357.10">
    <property type="entry name" value="Tetracycline Repressor, domain 2"/>
    <property type="match status" value="1"/>
</dbReference>
<dbReference type="PANTHER" id="PTHR30055:SF239">
    <property type="entry name" value="TRANSCRIPTIONAL REGULATORY PROTEIN"/>
    <property type="match status" value="1"/>
</dbReference>
<protein>
    <submittedName>
        <fullName evidence="6">TetR/AcrR family transcriptional regulator</fullName>
    </submittedName>
</protein>
<feature type="domain" description="HTH tetR-type" evidence="5">
    <location>
        <begin position="5"/>
        <end position="65"/>
    </location>
</feature>
<dbReference type="InterPro" id="IPR001647">
    <property type="entry name" value="HTH_TetR"/>
</dbReference>
<sequence>MPRAGLTPGRVVEEAAVLADEAGLDRLTLALLAQRLGVALPSLYKHVKGLDDVRQQLGALATAELAAQLADAAAGRAGLDALLAVAVAYRSYARRHPGRYAAAQRAPDPEDPVHVAAGERAVGTIFAALRGYGLDGDDAVDATRGLRSALHGFVSLEQAGGFGLPQDVDRSFDSLVRSFDVALRAWPRDRTVETVGPRG</sequence>
<proteinExistence type="predicted"/>
<feature type="DNA-binding region" description="H-T-H motif" evidence="4">
    <location>
        <begin position="28"/>
        <end position="47"/>
    </location>
</feature>
<dbReference type="InterPro" id="IPR025996">
    <property type="entry name" value="MT1864/Rv1816-like_C"/>
</dbReference>
<keyword evidence="3" id="KW-0804">Transcription</keyword>
<evidence type="ECO:0000256" key="1">
    <source>
        <dbReference type="ARBA" id="ARBA00023015"/>
    </source>
</evidence>
<gene>
    <name evidence="6" type="ORF">G9H71_09455</name>
</gene>
<dbReference type="PANTHER" id="PTHR30055">
    <property type="entry name" value="HTH-TYPE TRANSCRIPTIONAL REGULATOR RUTR"/>
    <property type="match status" value="1"/>
</dbReference>
<organism evidence="6 7">
    <name type="scientific">Motilibacter deserti</name>
    <dbReference type="NCBI Taxonomy" id="2714956"/>
    <lineage>
        <taxon>Bacteria</taxon>
        <taxon>Bacillati</taxon>
        <taxon>Actinomycetota</taxon>
        <taxon>Actinomycetes</taxon>
        <taxon>Motilibacterales</taxon>
        <taxon>Motilibacteraceae</taxon>
        <taxon>Motilibacter</taxon>
    </lineage>
</organism>
<dbReference type="Pfam" id="PF13305">
    <property type="entry name" value="TetR_C_33"/>
    <property type="match status" value="1"/>
</dbReference>
<evidence type="ECO:0000256" key="3">
    <source>
        <dbReference type="ARBA" id="ARBA00023163"/>
    </source>
</evidence>
<evidence type="ECO:0000256" key="4">
    <source>
        <dbReference type="PROSITE-ProRule" id="PRU00335"/>
    </source>
</evidence>
<dbReference type="InterPro" id="IPR050109">
    <property type="entry name" value="HTH-type_TetR-like_transc_reg"/>
</dbReference>
<dbReference type="Proteomes" id="UP000800981">
    <property type="component" value="Unassembled WGS sequence"/>
</dbReference>
<dbReference type="EMBL" id="JAANNP010000003">
    <property type="protein sequence ID" value="NHC14005.1"/>
    <property type="molecule type" value="Genomic_DNA"/>
</dbReference>
<keyword evidence="7" id="KW-1185">Reference proteome</keyword>